<organism evidence="2 3">
    <name type="scientific">Carnegiea gigantea</name>
    <dbReference type="NCBI Taxonomy" id="171969"/>
    <lineage>
        <taxon>Eukaryota</taxon>
        <taxon>Viridiplantae</taxon>
        <taxon>Streptophyta</taxon>
        <taxon>Embryophyta</taxon>
        <taxon>Tracheophyta</taxon>
        <taxon>Spermatophyta</taxon>
        <taxon>Magnoliopsida</taxon>
        <taxon>eudicotyledons</taxon>
        <taxon>Gunneridae</taxon>
        <taxon>Pentapetalae</taxon>
        <taxon>Caryophyllales</taxon>
        <taxon>Cactineae</taxon>
        <taxon>Cactaceae</taxon>
        <taxon>Cactoideae</taxon>
        <taxon>Echinocereeae</taxon>
        <taxon>Carnegiea</taxon>
    </lineage>
</organism>
<sequence length="167" mass="18601">MTNLPTGASPPTGRNGHQHPITQSESGKYLSRTEAVGPIQSSKIDALQRDLAATPRKGQRPNQQLLPLLIHPPMTAPLKPQNARKYCEFHEQSGHTTTKCQELKKTLHELINQILKRGPRFIRREQEPTQCQPQDEECSTEVVATIAGGYTEGMTRSAWKAQLKSAQ</sequence>
<gene>
    <name evidence="2" type="ORF">Cgig2_016466</name>
</gene>
<accession>A0A9Q1QM69</accession>
<evidence type="ECO:0000256" key="1">
    <source>
        <dbReference type="SAM" id="MobiDB-lite"/>
    </source>
</evidence>
<name>A0A9Q1QM69_9CARY</name>
<dbReference type="EMBL" id="JAKOGI010000046">
    <property type="protein sequence ID" value="KAJ8446924.1"/>
    <property type="molecule type" value="Genomic_DNA"/>
</dbReference>
<protein>
    <recommendedName>
        <fullName evidence="4">Reverse transcriptase domain-containing protein</fullName>
    </recommendedName>
</protein>
<feature type="region of interest" description="Disordered" evidence="1">
    <location>
        <begin position="1"/>
        <end position="43"/>
    </location>
</feature>
<proteinExistence type="predicted"/>
<comment type="caution">
    <text evidence="2">The sequence shown here is derived from an EMBL/GenBank/DDBJ whole genome shotgun (WGS) entry which is preliminary data.</text>
</comment>
<dbReference type="Proteomes" id="UP001153076">
    <property type="component" value="Unassembled WGS sequence"/>
</dbReference>
<evidence type="ECO:0000313" key="2">
    <source>
        <dbReference type="EMBL" id="KAJ8446924.1"/>
    </source>
</evidence>
<evidence type="ECO:0000313" key="3">
    <source>
        <dbReference type="Proteomes" id="UP001153076"/>
    </source>
</evidence>
<evidence type="ECO:0008006" key="4">
    <source>
        <dbReference type="Google" id="ProtNLM"/>
    </source>
</evidence>
<reference evidence="2" key="1">
    <citation type="submission" date="2022-04" db="EMBL/GenBank/DDBJ databases">
        <title>Carnegiea gigantea Genome sequencing and assembly v2.</title>
        <authorList>
            <person name="Copetti D."/>
            <person name="Sanderson M.J."/>
            <person name="Burquez A."/>
            <person name="Wojciechowski M.F."/>
        </authorList>
    </citation>
    <scope>NUCLEOTIDE SEQUENCE</scope>
    <source>
        <strain evidence="2">SGP5-SGP5p</strain>
        <tissue evidence="2">Aerial part</tissue>
    </source>
</reference>
<dbReference type="AlphaFoldDB" id="A0A9Q1QM69"/>
<keyword evidence="3" id="KW-1185">Reference proteome</keyword>